<dbReference type="PROSITE" id="PS00060">
    <property type="entry name" value="ADH_IRON_2"/>
    <property type="match status" value="1"/>
</dbReference>
<evidence type="ECO:0000259" key="5">
    <source>
        <dbReference type="Pfam" id="PF00465"/>
    </source>
</evidence>
<evidence type="ECO:0000313" key="8">
    <source>
        <dbReference type="Proteomes" id="UP001224392"/>
    </source>
</evidence>
<dbReference type="PANTHER" id="PTHR11496">
    <property type="entry name" value="ALCOHOL DEHYDROGENASE"/>
    <property type="match status" value="1"/>
</dbReference>
<gene>
    <name evidence="7" type="ORF">MNKW57_10290</name>
</gene>
<feature type="domain" description="Fe-containing alcohol dehydrogenase-like C-terminal" evidence="6">
    <location>
        <begin position="208"/>
        <end position="401"/>
    </location>
</feature>
<feature type="domain" description="Alcohol dehydrogenase iron-type/glycerol dehydrogenase GldA" evidence="5">
    <location>
        <begin position="30"/>
        <end position="197"/>
    </location>
</feature>
<dbReference type="Gene3D" id="3.40.50.1970">
    <property type="match status" value="1"/>
</dbReference>
<evidence type="ECO:0000256" key="2">
    <source>
        <dbReference type="ARBA" id="ARBA00007358"/>
    </source>
</evidence>
<dbReference type="Proteomes" id="UP001224392">
    <property type="component" value="Unassembled WGS sequence"/>
</dbReference>
<dbReference type="PANTHER" id="PTHR11496:SF102">
    <property type="entry name" value="ALCOHOL DEHYDROGENASE 4"/>
    <property type="match status" value="1"/>
</dbReference>
<comment type="cofactor">
    <cofactor evidence="1">
        <name>Fe cation</name>
        <dbReference type="ChEBI" id="CHEBI:24875"/>
    </cofactor>
</comment>
<comment type="similarity">
    <text evidence="2">Belongs to the iron-containing alcohol dehydrogenase family.</text>
</comment>
<evidence type="ECO:0000256" key="3">
    <source>
        <dbReference type="ARBA" id="ARBA00023002"/>
    </source>
</evidence>
<evidence type="ECO:0000313" key="7">
    <source>
        <dbReference type="EMBL" id="GMG86708.1"/>
    </source>
</evidence>
<dbReference type="SUPFAM" id="SSF56796">
    <property type="entry name" value="Dehydroquinate synthase-like"/>
    <property type="match status" value="1"/>
</dbReference>
<reference evidence="7 8" key="1">
    <citation type="submission" date="2023-04" db="EMBL/GenBank/DDBJ databases">
        <title>Marinobulbifer ophiurae gen. nov., sp. Nov., isolate from tissue of brittle star Ophioplocus japonicus.</title>
        <authorList>
            <person name="Kawano K."/>
            <person name="Sawayama S."/>
            <person name="Nakagawa S."/>
        </authorList>
    </citation>
    <scope>NUCLEOTIDE SEQUENCE [LARGE SCALE GENOMIC DNA]</scope>
    <source>
        <strain evidence="7 8">NKW57</strain>
    </source>
</reference>
<dbReference type="InterPro" id="IPR001670">
    <property type="entry name" value="ADH_Fe/GldA"/>
</dbReference>
<keyword evidence="3" id="KW-0560">Oxidoreductase</keyword>
<proteinExistence type="inferred from homology"/>
<dbReference type="InterPro" id="IPR056798">
    <property type="entry name" value="ADH_Fe_C"/>
</dbReference>
<keyword evidence="8" id="KW-1185">Reference proteome</keyword>
<name>A0ABQ6LXB7_9GAMM</name>
<organism evidence="7 8">
    <name type="scientific">Biformimicrobium ophioploci</name>
    <dbReference type="NCBI Taxonomy" id="3036711"/>
    <lineage>
        <taxon>Bacteria</taxon>
        <taxon>Pseudomonadati</taxon>
        <taxon>Pseudomonadota</taxon>
        <taxon>Gammaproteobacteria</taxon>
        <taxon>Cellvibrionales</taxon>
        <taxon>Microbulbiferaceae</taxon>
        <taxon>Biformimicrobium</taxon>
    </lineage>
</organism>
<evidence type="ECO:0000259" key="6">
    <source>
        <dbReference type="Pfam" id="PF25137"/>
    </source>
</evidence>
<evidence type="ECO:0000256" key="4">
    <source>
        <dbReference type="ARBA" id="ARBA00023027"/>
    </source>
</evidence>
<accession>A0ABQ6LXB7</accession>
<keyword evidence="4" id="KW-0520">NAD</keyword>
<evidence type="ECO:0000256" key="1">
    <source>
        <dbReference type="ARBA" id="ARBA00001962"/>
    </source>
</evidence>
<dbReference type="Pfam" id="PF25137">
    <property type="entry name" value="ADH_Fe_C"/>
    <property type="match status" value="1"/>
</dbReference>
<protein>
    <submittedName>
        <fullName evidence="7">Iron-containing alcohol dehydrogenase</fullName>
    </submittedName>
</protein>
<dbReference type="Pfam" id="PF00465">
    <property type="entry name" value="Fe-ADH"/>
    <property type="match status" value="1"/>
</dbReference>
<dbReference type="CDD" id="cd08189">
    <property type="entry name" value="Fe-ADH-like"/>
    <property type="match status" value="1"/>
</dbReference>
<dbReference type="EMBL" id="BSYJ01000002">
    <property type="protein sequence ID" value="GMG86708.1"/>
    <property type="molecule type" value="Genomic_DNA"/>
</dbReference>
<dbReference type="PROSITE" id="PS00913">
    <property type="entry name" value="ADH_IRON_1"/>
    <property type="match status" value="1"/>
</dbReference>
<sequence>MKWTLQKTLYRTAHAVTKPLLNLVKVPVPELLSGPGSVAQLPELISNNGLQHVLLVTDAGITSLGLANGLLQALEKAGISCTVFDGVKPNPTIENIESGVQVYQSNRCDGIIAFGGGSPMDCAKMIGARVSNPGKSVMKMRGAFKISKSLPPLFAVPTTAGTGSECTIAAVVSDPQAQEKFAVTSLKIVPPYAVLDPELMLGLPPHITASTGMDALTHAIEAYIGGFGTSFTDDYAEKAVKIILEDLETVYLDGSDLERRNNLAQASYFAGLAFTRALIGYVHAIAHNLGGMYGVPHGLANAIVLPHILDFSRADCEHKLARLAVIGGLGDTSEPTADLSMRFIEKIRDMNRNMDIPTTVAPLLEKDISQLAQRALKEGNPDYPVPTLMNQQQCEVLLRKLLPSVENTAG</sequence>
<dbReference type="Gene3D" id="1.20.1090.10">
    <property type="entry name" value="Dehydroquinate synthase-like - alpha domain"/>
    <property type="match status" value="1"/>
</dbReference>
<dbReference type="InterPro" id="IPR039697">
    <property type="entry name" value="Alcohol_dehydrogenase_Fe"/>
</dbReference>
<dbReference type="InterPro" id="IPR018211">
    <property type="entry name" value="ADH_Fe_CS"/>
</dbReference>
<comment type="caution">
    <text evidence="7">The sequence shown here is derived from an EMBL/GenBank/DDBJ whole genome shotgun (WGS) entry which is preliminary data.</text>
</comment>